<dbReference type="RefSeq" id="WP_078319865.1">
    <property type="nucleotide sequence ID" value="NZ_FXTS01000005.1"/>
</dbReference>
<organism evidence="2 3">
    <name type="scientific">Oceanospirillum linum</name>
    <dbReference type="NCBI Taxonomy" id="966"/>
    <lineage>
        <taxon>Bacteria</taxon>
        <taxon>Pseudomonadati</taxon>
        <taxon>Pseudomonadota</taxon>
        <taxon>Gammaproteobacteria</taxon>
        <taxon>Oceanospirillales</taxon>
        <taxon>Oceanospirillaceae</taxon>
        <taxon>Oceanospirillum</taxon>
    </lineage>
</organism>
<dbReference type="PANTHER" id="PTHR43155">
    <property type="entry name" value="CYCLIC DI-GMP PHOSPHODIESTERASE PA4108-RELATED"/>
    <property type="match status" value="1"/>
</dbReference>
<dbReference type="InterPro" id="IPR003607">
    <property type="entry name" value="HD/PDEase_dom"/>
</dbReference>
<dbReference type="Gene3D" id="1.10.3210.10">
    <property type="entry name" value="Hypothetical protein af1432"/>
    <property type="match status" value="1"/>
</dbReference>
<dbReference type="AlphaFoldDB" id="A0A1T1HAC8"/>
<dbReference type="Pfam" id="PF13487">
    <property type="entry name" value="HD_5"/>
    <property type="match status" value="1"/>
</dbReference>
<gene>
    <name evidence="2" type="ORF">BTA35_0210970</name>
</gene>
<sequence length="399" mass="43889">MALNDKGDLIKVSAADLMIGDTLPWTVYDATGRLLMESGHVISTQSRLNSIISSGYRLDELPTEAEELVSEPVTPDLPSPTVYAKDTNPFNELEEMCLELEQAFGGIIGDGSFKEGRLERRLYESSSQIQGLIKLNGDALLGSIHLSNKFNYSIKHPLHVAIISSIIADALELPQDVQLAMIGAAITANVAMSSYQDSLQEHKGPLTAEQEARVKEHPRESYNLLKTAGITNPLWLDIVLQHHEKIDGSGYPEGLRGDQICLEAKIVGLADIYSAMISGRAYRPALTPQRSLKQLFMQRGSFFDESLTNIFLSELGVHPPGSTVELANGEMGVVIKRKAAESSKPVVSSIRDRFGTRFMHPVMRDTGDKRYSIKSDVKAEQLGNINPSILWGLKLMRVS</sequence>
<dbReference type="GO" id="GO:0008081">
    <property type="term" value="F:phosphoric diester hydrolase activity"/>
    <property type="evidence" value="ECO:0007669"/>
    <property type="project" value="UniProtKB-ARBA"/>
</dbReference>
<dbReference type="STRING" id="966.BTA35_0210970"/>
<name>A0A1T1HAC8_OCELI</name>
<keyword evidence="3" id="KW-1185">Reference proteome</keyword>
<evidence type="ECO:0000259" key="1">
    <source>
        <dbReference type="PROSITE" id="PS51832"/>
    </source>
</evidence>
<dbReference type="PANTHER" id="PTHR43155:SF2">
    <property type="entry name" value="CYCLIC DI-GMP PHOSPHODIESTERASE PA4108"/>
    <property type="match status" value="1"/>
</dbReference>
<reference evidence="2" key="1">
    <citation type="submission" date="2017-02" db="EMBL/GenBank/DDBJ databases">
        <title>Draft Genome Sequence of the Salt Water Bacterium Oceanospirillum linum ATCC 11336.</title>
        <authorList>
            <person name="Trachtenberg A.M."/>
            <person name="Carney J.G."/>
            <person name="Linnane J.D."/>
            <person name="Rheaume B.A."/>
            <person name="Pitts N.L."/>
            <person name="Mykles D.L."/>
            <person name="Maclea K.S."/>
        </authorList>
    </citation>
    <scope>NUCLEOTIDE SEQUENCE [LARGE SCALE GENOMIC DNA]</scope>
    <source>
        <strain evidence="2">ATCC 11336</strain>
    </source>
</reference>
<dbReference type="EMBL" id="MTSD02000004">
    <property type="protein sequence ID" value="OOV86814.1"/>
    <property type="molecule type" value="Genomic_DNA"/>
</dbReference>
<proteinExistence type="predicted"/>
<dbReference type="InterPro" id="IPR037522">
    <property type="entry name" value="HD_GYP_dom"/>
</dbReference>
<comment type="caution">
    <text evidence="2">The sequence shown here is derived from an EMBL/GenBank/DDBJ whole genome shotgun (WGS) entry which is preliminary data.</text>
</comment>
<dbReference type="PROSITE" id="PS51832">
    <property type="entry name" value="HD_GYP"/>
    <property type="match status" value="1"/>
</dbReference>
<dbReference type="Proteomes" id="UP000190064">
    <property type="component" value="Unassembled WGS sequence"/>
</dbReference>
<evidence type="ECO:0000313" key="2">
    <source>
        <dbReference type="EMBL" id="OOV86814.1"/>
    </source>
</evidence>
<protein>
    <recommendedName>
        <fullName evidence="1">HD-GYP domain-containing protein</fullName>
    </recommendedName>
</protein>
<dbReference type="SUPFAM" id="SSF109604">
    <property type="entry name" value="HD-domain/PDEase-like"/>
    <property type="match status" value="1"/>
</dbReference>
<accession>A0A1T1HAC8</accession>
<dbReference type="CDD" id="cd00077">
    <property type="entry name" value="HDc"/>
    <property type="match status" value="1"/>
</dbReference>
<evidence type="ECO:0000313" key="3">
    <source>
        <dbReference type="Proteomes" id="UP000190064"/>
    </source>
</evidence>
<feature type="domain" description="HD-GYP" evidence="1">
    <location>
        <begin position="132"/>
        <end position="327"/>
    </location>
</feature>